<dbReference type="HOGENOM" id="CLU_042567_0_1_1"/>
<organism evidence="8 9">
    <name type="scientific">Ceriporiopsis subvermispora (strain B)</name>
    <name type="common">White-rot fungus</name>
    <name type="synonym">Gelatoporia subvermispora</name>
    <dbReference type="NCBI Taxonomy" id="914234"/>
    <lineage>
        <taxon>Eukaryota</taxon>
        <taxon>Fungi</taxon>
        <taxon>Dikarya</taxon>
        <taxon>Basidiomycota</taxon>
        <taxon>Agaricomycotina</taxon>
        <taxon>Agaricomycetes</taxon>
        <taxon>Polyporales</taxon>
        <taxon>Gelatoporiaceae</taxon>
        <taxon>Gelatoporia</taxon>
    </lineage>
</organism>
<dbReference type="EMBL" id="KB445794">
    <property type="protein sequence ID" value="EMD39027.1"/>
    <property type="molecule type" value="Genomic_DNA"/>
</dbReference>
<evidence type="ECO:0000256" key="1">
    <source>
        <dbReference type="ARBA" id="ARBA00004173"/>
    </source>
</evidence>
<dbReference type="CDD" id="cd01120">
    <property type="entry name" value="RecA-like_superfamily"/>
    <property type="match status" value="1"/>
</dbReference>
<dbReference type="AlphaFoldDB" id="M2RKP1"/>
<keyword evidence="9" id="KW-1185">Reference proteome</keyword>
<evidence type="ECO:0000256" key="3">
    <source>
        <dbReference type="ARBA" id="ARBA00022946"/>
    </source>
</evidence>
<keyword evidence="4" id="KW-0689">Ribosomal protein</keyword>
<evidence type="ECO:0000256" key="2">
    <source>
        <dbReference type="ARBA" id="ARBA00009863"/>
    </source>
</evidence>
<dbReference type="SUPFAM" id="SSF52540">
    <property type="entry name" value="P-loop containing nucleoside triphosphate hydrolases"/>
    <property type="match status" value="1"/>
</dbReference>
<reference evidence="8 9" key="1">
    <citation type="journal article" date="2012" name="Proc. Natl. Acad. Sci. U.S.A.">
        <title>Comparative genomics of Ceriporiopsis subvermispora and Phanerochaete chrysosporium provide insight into selective ligninolysis.</title>
        <authorList>
            <person name="Fernandez-Fueyo E."/>
            <person name="Ruiz-Duenas F.J."/>
            <person name="Ferreira P."/>
            <person name="Floudas D."/>
            <person name="Hibbett D.S."/>
            <person name="Canessa P."/>
            <person name="Larrondo L.F."/>
            <person name="James T.Y."/>
            <person name="Seelenfreund D."/>
            <person name="Lobos S."/>
            <person name="Polanco R."/>
            <person name="Tello M."/>
            <person name="Honda Y."/>
            <person name="Watanabe T."/>
            <person name="Watanabe T."/>
            <person name="Ryu J.S."/>
            <person name="Kubicek C.P."/>
            <person name="Schmoll M."/>
            <person name="Gaskell J."/>
            <person name="Hammel K.E."/>
            <person name="St John F.J."/>
            <person name="Vanden Wymelenberg A."/>
            <person name="Sabat G."/>
            <person name="Splinter BonDurant S."/>
            <person name="Syed K."/>
            <person name="Yadav J.S."/>
            <person name="Doddapaneni H."/>
            <person name="Subramanian V."/>
            <person name="Lavin J.L."/>
            <person name="Oguiza J.A."/>
            <person name="Perez G."/>
            <person name="Pisabarro A.G."/>
            <person name="Ramirez L."/>
            <person name="Santoyo F."/>
            <person name="Master E."/>
            <person name="Coutinho P.M."/>
            <person name="Henrissat B."/>
            <person name="Lombard V."/>
            <person name="Magnuson J.K."/>
            <person name="Kuees U."/>
            <person name="Hori C."/>
            <person name="Igarashi K."/>
            <person name="Samejima M."/>
            <person name="Held B.W."/>
            <person name="Barry K.W."/>
            <person name="LaButti K.M."/>
            <person name="Lapidus A."/>
            <person name="Lindquist E.A."/>
            <person name="Lucas S.M."/>
            <person name="Riley R."/>
            <person name="Salamov A.A."/>
            <person name="Hoffmeister D."/>
            <person name="Schwenk D."/>
            <person name="Hadar Y."/>
            <person name="Yarden O."/>
            <person name="de Vries R.P."/>
            <person name="Wiebenga A."/>
            <person name="Stenlid J."/>
            <person name="Eastwood D."/>
            <person name="Grigoriev I.V."/>
            <person name="Berka R.M."/>
            <person name="Blanchette R.A."/>
            <person name="Kersten P."/>
            <person name="Martinez A.T."/>
            <person name="Vicuna R."/>
            <person name="Cullen D."/>
        </authorList>
    </citation>
    <scope>NUCLEOTIDE SEQUENCE [LARGE SCALE GENOMIC DNA]</scope>
    <source>
        <strain evidence="8 9">B</strain>
    </source>
</reference>
<evidence type="ECO:0000256" key="7">
    <source>
        <dbReference type="ARBA" id="ARBA00035140"/>
    </source>
</evidence>
<dbReference type="PANTHER" id="PTHR12810">
    <property type="entry name" value="MITOCHONDRIAL 28S RIBOSOMAL PROTEIN S29"/>
    <property type="match status" value="1"/>
</dbReference>
<dbReference type="PANTHER" id="PTHR12810:SF0">
    <property type="entry name" value="SMALL RIBOSOMAL SUBUNIT PROTEIN MS29"/>
    <property type="match status" value="1"/>
</dbReference>
<dbReference type="GO" id="GO:0003735">
    <property type="term" value="F:structural constituent of ribosome"/>
    <property type="evidence" value="ECO:0007669"/>
    <property type="project" value="TreeGrafter"/>
</dbReference>
<evidence type="ECO:0000256" key="4">
    <source>
        <dbReference type="ARBA" id="ARBA00022980"/>
    </source>
</evidence>
<evidence type="ECO:0000313" key="9">
    <source>
        <dbReference type="Proteomes" id="UP000016930"/>
    </source>
</evidence>
<comment type="subcellular location">
    <subcellularLocation>
        <location evidence="1">Mitochondrion</location>
    </subcellularLocation>
</comment>
<dbReference type="GO" id="GO:0005763">
    <property type="term" value="C:mitochondrial small ribosomal subunit"/>
    <property type="evidence" value="ECO:0007669"/>
    <property type="project" value="TreeGrafter"/>
</dbReference>
<comment type="similarity">
    <text evidence="2">Belongs to the mitochondrion-specific ribosomal protein mS29 family.</text>
</comment>
<dbReference type="Proteomes" id="UP000016930">
    <property type="component" value="Unassembled WGS sequence"/>
</dbReference>
<evidence type="ECO:0000256" key="6">
    <source>
        <dbReference type="ARBA" id="ARBA00023274"/>
    </source>
</evidence>
<keyword evidence="5" id="KW-0496">Mitochondrion</keyword>
<evidence type="ECO:0000256" key="5">
    <source>
        <dbReference type="ARBA" id="ARBA00023128"/>
    </source>
</evidence>
<dbReference type="OrthoDB" id="274828at2759"/>
<keyword evidence="3" id="KW-0809">Transit peptide</keyword>
<keyword evidence="6" id="KW-0687">Ribonucleoprotein</keyword>
<dbReference type="InterPro" id="IPR027417">
    <property type="entry name" value="P-loop_NTPase"/>
</dbReference>
<protein>
    <recommendedName>
        <fullName evidence="7">Small ribosomal subunit protein mS29</fullName>
    </recommendedName>
</protein>
<evidence type="ECO:0000313" key="8">
    <source>
        <dbReference type="EMBL" id="EMD39027.1"/>
    </source>
</evidence>
<accession>M2RKP1</accession>
<dbReference type="Gene3D" id="3.40.50.300">
    <property type="entry name" value="P-loop containing nucleotide triphosphate hydrolases"/>
    <property type="match status" value="1"/>
</dbReference>
<proteinExistence type="inferred from homology"/>
<dbReference type="STRING" id="914234.M2RKP1"/>
<sequence length="453" mass="50007">MSSLAALEASRLAKAALGGPSSGLAAWSRIGQTRAKSQKVKVASKRAAGFSAKNVRSDQPAARKDKKLGSFMPLSRDRLTDPVFEKDSLSELELAPFRPRQLTQEAVGQALQFTLADNEVIKAYGVPKNLLVEFRILSNPCTVVRSETVKLVDELDAAQSGPSSASRVVLTGPSGCGKSTLLLQAVEYAVRRDWIVLYISRAIPLVTSSTPFSYDPRTRTYEQPDVSYEILRRFQSVNAQHLNIPVQTDYPFETRTVRKGDTISQLAKAGVEDPSIAAAVLLAVMEELTKQTAFPVLLAVDDIQAMFRASLYRDPQMRAVMPYHLSLPRKILEFAGGKRSFPMGAFYGAASTSHTYFKMPLELSEALSTPFEGPSGPYEKRHPEFIEYAKGLRNFPVPAQMQVKEASALFEIWAKDRALHSMPNDELFMSKFTEASGNPRDFVWKGLLSSFAL</sequence>
<dbReference type="Pfam" id="PF10236">
    <property type="entry name" value="DAP3"/>
    <property type="match status" value="1"/>
</dbReference>
<name>M2RKP1_CERS8</name>
<dbReference type="InterPro" id="IPR019368">
    <property type="entry name" value="Ribosomal_mS29"/>
</dbReference>
<gene>
    <name evidence="8" type="ORF">CERSUDRAFT_104297</name>
</gene>